<gene>
    <name evidence="3" type="ORF">AWB83_00261</name>
</gene>
<dbReference type="PROSITE" id="PS51257">
    <property type="entry name" value="PROKAR_LIPOPROTEIN"/>
    <property type="match status" value="1"/>
</dbReference>
<comment type="caution">
    <text evidence="3">The sequence shown here is derived from an EMBL/GenBank/DDBJ whole genome shotgun (WGS) entry which is preliminary data.</text>
</comment>
<keyword evidence="1" id="KW-1133">Transmembrane helix</keyword>
<protein>
    <submittedName>
        <fullName evidence="3">Lipoprotein</fullName>
    </submittedName>
</protein>
<name>A0A157Z7J2_9BURK</name>
<proteinExistence type="predicted"/>
<keyword evidence="2" id="KW-0732">Signal</keyword>
<evidence type="ECO:0000313" key="3">
    <source>
        <dbReference type="EMBL" id="SAK41289.1"/>
    </source>
</evidence>
<feature type="chain" id="PRO_5007618953" evidence="2">
    <location>
        <begin position="26"/>
        <end position="70"/>
    </location>
</feature>
<sequence>MNKIAITTLKLAAAAALVSSLAACANVSRQQAHAGVGAAAGGALGYLITGGPVGTVAGAAAGGLIGAGVH</sequence>
<feature type="signal peptide" evidence="2">
    <location>
        <begin position="1"/>
        <end position="25"/>
    </location>
</feature>
<evidence type="ECO:0000313" key="4">
    <source>
        <dbReference type="Proteomes" id="UP000054978"/>
    </source>
</evidence>
<feature type="transmembrane region" description="Helical" evidence="1">
    <location>
        <begin position="44"/>
        <end position="69"/>
    </location>
</feature>
<evidence type="ECO:0000256" key="1">
    <source>
        <dbReference type="SAM" id="Phobius"/>
    </source>
</evidence>
<dbReference type="RefSeq" id="WP_087042445.1">
    <property type="nucleotide sequence ID" value="NZ_FCOB02000001.1"/>
</dbReference>
<dbReference type="EMBL" id="FCOB02000001">
    <property type="protein sequence ID" value="SAK41289.1"/>
    <property type="molecule type" value="Genomic_DNA"/>
</dbReference>
<dbReference type="Proteomes" id="UP000054978">
    <property type="component" value="Unassembled WGS sequence"/>
</dbReference>
<reference evidence="3" key="1">
    <citation type="submission" date="2016-01" db="EMBL/GenBank/DDBJ databases">
        <authorList>
            <person name="Peeters C."/>
        </authorList>
    </citation>
    <scope>NUCLEOTIDE SEQUENCE [LARGE SCALE GENOMIC DNA]</scope>
    <source>
        <strain evidence="3">LMG 29326</strain>
    </source>
</reference>
<accession>A0A157Z7J2</accession>
<keyword evidence="3" id="KW-0449">Lipoprotein</keyword>
<keyword evidence="1" id="KW-0472">Membrane</keyword>
<keyword evidence="1" id="KW-0812">Transmembrane</keyword>
<evidence type="ECO:0000256" key="2">
    <source>
        <dbReference type="SAM" id="SignalP"/>
    </source>
</evidence>
<organism evidence="3 4">
    <name type="scientific">Caballeronia ptereochthonis</name>
    <dbReference type="NCBI Taxonomy" id="1777144"/>
    <lineage>
        <taxon>Bacteria</taxon>
        <taxon>Pseudomonadati</taxon>
        <taxon>Pseudomonadota</taxon>
        <taxon>Betaproteobacteria</taxon>
        <taxon>Burkholderiales</taxon>
        <taxon>Burkholderiaceae</taxon>
        <taxon>Caballeronia</taxon>
    </lineage>
</organism>
<keyword evidence="4" id="KW-1185">Reference proteome</keyword>
<dbReference type="AlphaFoldDB" id="A0A157Z7J2"/>